<proteinExistence type="predicted"/>
<dbReference type="Ensembl" id="ENSPMRT00000012249.1">
    <property type="protein sequence ID" value="ENSPMRP00000011465.1"/>
    <property type="gene ID" value="ENSPMRG00000007677.1"/>
</dbReference>
<protein>
    <submittedName>
        <fullName evidence="1">Uncharacterized protein</fullName>
    </submittedName>
</protein>
<accession>A0A670IH95</accession>
<keyword evidence="2" id="KW-1185">Reference proteome</keyword>
<evidence type="ECO:0000313" key="2">
    <source>
        <dbReference type="Proteomes" id="UP000472272"/>
    </source>
</evidence>
<reference evidence="1" key="2">
    <citation type="submission" date="2025-08" db="UniProtKB">
        <authorList>
            <consortium name="Ensembl"/>
        </authorList>
    </citation>
    <scope>IDENTIFICATION</scope>
</reference>
<dbReference type="Proteomes" id="UP000472272">
    <property type="component" value="Chromosome 3"/>
</dbReference>
<evidence type="ECO:0000313" key="1">
    <source>
        <dbReference type="Ensembl" id="ENSPMRP00000011465.1"/>
    </source>
</evidence>
<dbReference type="AlphaFoldDB" id="A0A670IH95"/>
<reference evidence="1 2" key="1">
    <citation type="journal article" date="2019" name="Proc. Natl. Acad. Sci. U.S.A.">
        <title>Regulatory changes in pterin and carotenoid genes underlie balanced color polymorphisms in the wall lizard.</title>
        <authorList>
            <person name="Andrade P."/>
            <person name="Pinho C."/>
            <person name="Perez I de Lanuza G."/>
            <person name="Afonso S."/>
            <person name="Brejcha J."/>
            <person name="Rubin C.J."/>
            <person name="Wallerman O."/>
            <person name="Pereira P."/>
            <person name="Sabatino S.J."/>
            <person name="Bellati A."/>
            <person name="Pellitteri-Rosa D."/>
            <person name="Bosakova Z."/>
            <person name="Bunikis I."/>
            <person name="Carretero M.A."/>
            <person name="Feiner N."/>
            <person name="Marsik P."/>
            <person name="Pauperio F."/>
            <person name="Salvi D."/>
            <person name="Soler L."/>
            <person name="While G.M."/>
            <person name="Uller T."/>
            <person name="Font E."/>
            <person name="Andersson L."/>
            <person name="Carneiro M."/>
        </authorList>
    </citation>
    <scope>NUCLEOTIDE SEQUENCE</scope>
</reference>
<sequence>INHMYNPAKIKIFNKPLLFICRSNTETHLQVNVISSLPDCKIHLICMPLLPWQRALPVFCSWCELHSGPAIHEQKPALLLNLSIK</sequence>
<organism evidence="1 2">
    <name type="scientific">Podarcis muralis</name>
    <name type="common">Wall lizard</name>
    <name type="synonym">Lacerta muralis</name>
    <dbReference type="NCBI Taxonomy" id="64176"/>
    <lineage>
        <taxon>Eukaryota</taxon>
        <taxon>Metazoa</taxon>
        <taxon>Chordata</taxon>
        <taxon>Craniata</taxon>
        <taxon>Vertebrata</taxon>
        <taxon>Euteleostomi</taxon>
        <taxon>Lepidosauria</taxon>
        <taxon>Squamata</taxon>
        <taxon>Bifurcata</taxon>
        <taxon>Unidentata</taxon>
        <taxon>Episquamata</taxon>
        <taxon>Laterata</taxon>
        <taxon>Lacertibaenia</taxon>
        <taxon>Lacertidae</taxon>
        <taxon>Podarcis</taxon>
    </lineage>
</organism>
<reference evidence="1" key="3">
    <citation type="submission" date="2025-09" db="UniProtKB">
        <authorList>
            <consortium name="Ensembl"/>
        </authorList>
    </citation>
    <scope>IDENTIFICATION</scope>
</reference>
<name>A0A670IH95_PODMU</name>